<evidence type="ECO:0000313" key="2">
    <source>
        <dbReference type="Proteomes" id="UP001589654"/>
    </source>
</evidence>
<evidence type="ECO:0000313" key="1">
    <source>
        <dbReference type="EMBL" id="MFB9211768.1"/>
    </source>
</evidence>
<sequence length="51" mass="6181">MKQDLINQTLKTYFLSKGKTLKVIQRYLRVKYNLNIEEKLLKKRLREISPS</sequence>
<dbReference type="EMBL" id="JBHMEW010000053">
    <property type="protein sequence ID" value="MFB9211768.1"/>
    <property type="molecule type" value="Genomic_DNA"/>
</dbReference>
<accession>A0ABV5J4L9</accession>
<gene>
    <name evidence="1" type="ORF">ACFFUR_08120</name>
</gene>
<protein>
    <submittedName>
        <fullName evidence="1">Uncharacterized protein</fullName>
    </submittedName>
</protein>
<organism evidence="1 2">
    <name type="scientific">Echinicola jeungdonensis</name>
    <dbReference type="NCBI Taxonomy" id="709343"/>
    <lineage>
        <taxon>Bacteria</taxon>
        <taxon>Pseudomonadati</taxon>
        <taxon>Bacteroidota</taxon>
        <taxon>Cytophagia</taxon>
        <taxon>Cytophagales</taxon>
        <taxon>Cyclobacteriaceae</taxon>
        <taxon>Echinicola</taxon>
    </lineage>
</organism>
<dbReference type="Proteomes" id="UP001589654">
    <property type="component" value="Unassembled WGS sequence"/>
</dbReference>
<reference evidence="1 2" key="1">
    <citation type="submission" date="2024-09" db="EMBL/GenBank/DDBJ databases">
        <authorList>
            <person name="Sun Q."/>
            <person name="Mori K."/>
        </authorList>
    </citation>
    <scope>NUCLEOTIDE SEQUENCE [LARGE SCALE GENOMIC DNA]</scope>
    <source>
        <strain evidence="1 2">CECT 7682</strain>
    </source>
</reference>
<dbReference type="RefSeq" id="WP_290247121.1">
    <property type="nucleotide sequence ID" value="NZ_JAUFQT010000001.1"/>
</dbReference>
<comment type="caution">
    <text evidence="1">The sequence shown here is derived from an EMBL/GenBank/DDBJ whole genome shotgun (WGS) entry which is preliminary data.</text>
</comment>
<proteinExistence type="predicted"/>
<name>A0ABV5J4L9_9BACT</name>
<keyword evidence="2" id="KW-1185">Reference proteome</keyword>